<proteinExistence type="inferred from homology"/>
<dbReference type="InterPro" id="IPR006691">
    <property type="entry name" value="GyrA/parC_rep"/>
</dbReference>
<evidence type="ECO:0000259" key="9">
    <source>
        <dbReference type="PROSITE" id="PS52040"/>
    </source>
</evidence>
<dbReference type="GO" id="GO:0005737">
    <property type="term" value="C:cytoplasm"/>
    <property type="evidence" value="ECO:0007669"/>
    <property type="project" value="TreeGrafter"/>
</dbReference>
<dbReference type="SUPFAM" id="SSF101904">
    <property type="entry name" value="GyrA/ParC C-terminal domain-like"/>
    <property type="match status" value="1"/>
</dbReference>
<dbReference type="RefSeq" id="WP_141849805.1">
    <property type="nucleotide sequence ID" value="NZ_BAAAPR010000012.1"/>
</dbReference>
<comment type="similarity">
    <text evidence="2">Belongs to the type II topoisomerase GyrA/ParC subunit family.</text>
</comment>
<organism evidence="10 11">
    <name type="scientific">Lapillicoccus jejuensis</name>
    <dbReference type="NCBI Taxonomy" id="402171"/>
    <lineage>
        <taxon>Bacteria</taxon>
        <taxon>Bacillati</taxon>
        <taxon>Actinomycetota</taxon>
        <taxon>Actinomycetes</taxon>
        <taxon>Micrococcales</taxon>
        <taxon>Intrasporangiaceae</taxon>
        <taxon>Lapillicoccus</taxon>
    </lineage>
</organism>
<dbReference type="Proteomes" id="UP000317893">
    <property type="component" value="Unassembled WGS sequence"/>
</dbReference>
<protein>
    <recommendedName>
        <fullName evidence="3">DNA topoisomerase (ATP-hydrolyzing)</fullName>
        <ecNumber evidence="3">5.6.2.2</ecNumber>
    </recommendedName>
</protein>
<keyword evidence="6 7" id="KW-0413">Isomerase</keyword>
<evidence type="ECO:0000256" key="4">
    <source>
        <dbReference type="ARBA" id="ARBA00023029"/>
    </source>
</evidence>
<comment type="catalytic activity">
    <reaction evidence="1 7">
        <text>ATP-dependent breakage, passage and rejoining of double-stranded DNA.</text>
        <dbReference type="EC" id="5.6.2.2"/>
    </reaction>
</comment>
<name>A0A542E5I9_9MICO</name>
<reference evidence="10 11" key="1">
    <citation type="submission" date="2019-06" db="EMBL/GenBank/DDBJ databases">
        <title>Sequencing the genomes of 1000 actinobacteria strains.</title>
        <authorList>
            <person name="Klenk H.-P."/>
        </authorList>
    </citation>
    <scope>NUCLEOTIDE SEQUENCE [LARGE SCALE GENOMIC DNA]</scope>
    <source>
        <strain evidence="10 11">DSM 18607</strain>
    </source>
</reference>
<keyword evidence="11" id="KW-1185">Reference proteome</keyword>
<evidence type="ECO:0000256" key="5">
    <source>
        <dbReference type="ARBA" id="ARBA00023125"/>
    </source>
</evidence>
<dbReference type="EMBL" id="VFMN01000001">
    <property type="protein sequence ID" value="TQJ10600.1"/>
    <property type="molecule type" value="Genomic_DNA"/>
</dbReference>
<dbReference type="EC" id="5.6.2.2" evidence="3"/>
<dbReference type="Gene3D" id="3.30.1360.40">
    <property type="match status" value="1"/>
</dbReference>
<dbReference type="PROSITE" id="PS52040">
    <property type="entry name" value="TOPO_IIA"/>
    <property type="match status" value="1"/>
</dbReference>
<dbReference type="AlphaFoldDB" id="A0A542E5I9"/>
<dbReference type="CDD" id="cd00187">
    <property type="entry name" value="TOP4c"/>
    <property type="match status" value="1"/>
</dbReference>
<dbReference type="OrthoDB" id="9806486at2"/>
<evidence type="ECO:0000256" key="6">
    <source>
        <dbReference type="ARBA" id="ARBA00023235"/>
    </source>
</evidence>
<keyword evidence="4 7" id="KW-0799">Topoisomerase</keyword>
<evidence type="ECO:0000313" key="10">
    <source>
        <dbReference type="EMBL" id="TQJ10600.1"/>
    </source>
</evidence>
<dbReference type="GO" id="GO:0006265">
    <property type="term" value="P:DNA topological change"/>
    <property type="evidence" value="ECO:0007669"/>
    <property type="project" value="UniProtKB-UniRule"/>
</dbReference>
<dbReference type="SMART" id="SM00434">
    <property type="entry name" value="TOP4c"/>
    <property type="match status" value="1"/>
</dbReference>
<evidence type="ECO:0000256" key="7">
    <source>
        <dbReference type="PROSITE-ProRule" id="PRU01384"/>
    </source>
</evidence>
<keyword evidence="5 7" id="KW-0238">DNA-binding</keyword>
<dbReference type="Gene3D" id="2.120.10.90">
    <property type="entry name" value="DNA gyrase/topoisomerase IV, subunit A, C-terminal"/>
    <property type="match status" value="1"/>
</dbReference>
<evidence type="ECO:0000256" key="8">
    <source>
        <dbReference type="SAM" id="Coils"/>
    </source>
</evidence>
<dbReference type="InterPro" id="IPR035516">
    <property type="entry name" value="Gyrase/topoIV_suA_C"/>
</dbReference>
<dbReference type="SUPFAM" id="SSF56719">
    <property type="entry name" value="Type II DNA topoisomerase"/>
    <property type="match status" value="1"/>
</dbReference>
<dbReference type="GO" id="GO:0003677">
    <property type="term" value="F:DNA binding"/>
    <property type="evidence" value="ECO:0007669"/>
    <property type="project" value="UniProtKB-UniRule"/>
</dbReference>
<dbReference type="InterPro" id="IPR013760">
    <property type="entry name" value="Topo_IIA-like_dom_sf"/>
</dbReference>
<dbReference type="InterPro" id="IPR013758">
    <property type="entry name" value="Topo_IIA_A/C_ab"/>
</dbReference>
<gene>
    <name evidence="10" type="ORF">FB458_3729</name>
</gene>
<dbReference type="NCBIfam" id="NF004044">
    <property type="entry name" value="PRK05561.1"/>
    <property type="match status" value="1"/>
</dbReference>
<evidence type="ECO:0000256" key="3">
    <source>
        <dbReference type="ARBA" id="ARBA00012895"/>
    </source>
</evidence>
<comment type="caution">
    <text evidence="10">The sequence shown here is derived from an EMBL/GenBank/DDBJ whole genome shotgun (WGS) entry which is preliminary data.</text>
</comment>
<dbReference type="InterPro" id="IPR050220">
    <property type="entry name" value="Type_II_DNA_Topoisomerases"/>
</dbReference>
<dbReference type="Gene3D" id="1.10.268.10">
    <property type="entry name" value="Topoisomerase, domain 3"/>
    <property type="match status" value="1"/>
</dbReference>
<evidence type="ECO:0000256" key="2">
    <source>
        <dbReference type="ARBA" id="ARBA00008263"/>
    </source>
</evidence>
<dbReference type="Pfam" id="PF03989">
    <property type="entry name" value="DNA_gyraseA_C"/>
    <property type="match status" value="2"/>
</dbReference>
<feature type="coiled-coil region" evidence="8">
    <location>
        <begin position="446"/>
        <end position="480"/>
    </location>
</feature>
<keyword evidence="8" id="KW-0175">Coiled coil</keyword>
<dbReference type="Gene3D" id="3.90.199.10">
    <property type="entry name" value="Topoisomerase II, domain 5"/>
    <property type="match status" value="1"/>
</dbReference>
<dbReference type="GO" id="GO:0005524">
    <property type="term" value="F:ATP binding"/>
    <property type="evidence" value="ECO:0007669"/>
    <property type="project" value="InterPro"/>
</dbReference>
<dbReference type="FunFam" id="3.30.1360.40:FF:000002">
    <property type="entry name" value="DNA gyrase subunit A"/>
    <property type="match status" value="1"/>
</dbReference>
<dbReference type="GO" id="GO:0034335">
    <property type="term" value="F:DNA negative supercoiling activity"/>
    <property type="evidence" value="ECO:0007669"/>
    <property type="project" value="UniProtKB-ARBA"/>
</dbReference>
<dbReference type="Pfam" id="PF00521">
    <property type="entry name" value="DNA_topoisoIV"/>
    <property type="match status" value="1"/>
</dbReference>
<dbReference type="InterPro" id="IPR013757">
    <property type="entry name" value="Topo_IIA_A_a_sf"/>
</dbReference>
<evidence type="ECO:0000256" key="1">
    <source>
        <dbReference type="ARBA" id="ARBA00000185"/>
    </source>
</evidence>
<dbReference type="PANTHER" id="PTHR43493">
    <property type="entry name" value="DNA GYRASE/TOPOISOMERASE SUBUNIT A"/>
    <property type="match status" value="1"/>
</dbReference>
<feature type="active site" description="O-(5'-phospho-DNA)-tyrosine intermediate" evidence="7">
    <location>
        <position position="131"/>
    </location>
</feature>
<evidence type="ECO:0000313" key="11">
    <source>
        <dbReference type="Proteomes" id="UP000317893"/>
    </source>
</evidence>
<feature type="domain" description="Topo IIA-type catalytic" evidence="9">
    <location>
        <begin position="44"/>
        <end position="508"/>
    </location>
</feature>
<dbReference type="PANTHER" id="PTHR43493:SF5">
    <property type="entry name" value="DNA GYRASE SUBUNIT A, CHLOROPLASTIC_MITOCHONDRIAL"/>
    <property type="match status" value="1"/>
</dbReference>
<accession>A0A542E5I9</accession>
<sequence length="818" mass="87175">MARGKTPPPPPEDIVERIIDIDVEEEMRSAFLEYSYSVIYSRALPDARDGLKPVQRRILYAMDELGLRPDRAHVKCTRVIGEVMGRYHPHGDTAIYDALVRLAQPFTMRLPLVDGHGNFGSLDDGPAAARYTECRLGAAAMLMVGSLDEDAVDFVPTYDDSGRQPEVLPAAFPNLLVNGASGIAVGMATNMAPHNLVEVIGAARHLIAHPDCSLDDLMKFVPGPDLPGGGKIVGLEGIRDAYLTGRGGFRTRATARIESVTPRRKGIVVTELPYLVGPEKVIEKIKDQVNAKRLQGIADVKDLSDRTHGLQLVIEVKNGFHPEAVLEELYRLTPMEDSFNINAVALVEGQPRTLGLKELLKVYVDFRTDVVRRRTQHRLDRALDRLHLVEGLLLAILDIDEVIQLIRGSDDAGAARTRLMEVFDLSERQATYILELQLRRLTKFSRIELEKEQDELRATIEGLRALLEDEKQLLRTVSSELADVAKAHGTPRRTVLLESAGGAPRTGAAAAAVPLEVADDPCWVLLSSTGLLARTSTDEPLSDEGGRSKHDVLVGAVRATARGEVGLVTSAGRMVRLPVLELPTLPPTAGAPALSGGAPLAAYVDLPRGEEPLTLASLDPEAPGLALGTAQGVVKRVVPDYPKGDRFELIGLKPGDSVVGAAVVTDEAHDLVLVSSDAQLLHFPASAVRPQGRTAGGMAGIKLAAGQKVVFFGVVDPARDPVVVTSSGSSGALPGTEAGSLKVTPYTEYPAKGRATGGVRCHRFLKGEDALVLAWAGGTPARAAAANGVAVALPEATGRRDGSGVPASAVIAAISGPR</sequence>
<dbReference type="FunFam" id="1.10.268.10:FF:000001">
    <property type="entry name" value="DNA gyrase subunit A"/>
    <property type="match status" value="1"/>
</dbReference>
<dbReference type="InterPro" id="IPR002205">
    <property type="entry name" value="Topo_IIA_dom_A"/>
</dbReference>
<dbReference type="GO" id="GO:0009330">
    <property type="term" value="C:DNA topoisomerase type II (double strand cut, ATP-hydrolyzing) complex"/>
    <property type="evidence" value="ECO:0007669"/>
    <property type="project" value="TreeGrafter"/>
</dbReference>